<proteinExistence type="predicted"/>
<accession>A0A0K8SC80</accession>
<protein>
    <recommendedName>
        <fullName evidence="2">Retrovirus-related Pol polyprotein from transposon TNT 1-94</fullName>
    </recommendedName>
</protein>
<dbReference type="Pfam" id="PF14223">
    <property type="entry name" value="Retrotran_gag_2"/>
    <property type="match status" value="1"/>
</dbReference>
<dbReference type="PANTHER" id="PTHR47481">
    <property type="match status" value="1"/>
</dbReference>
<sequence>MNSSVKIEPLGRNNFDTWRIHIEALLIKTGGWDYVTGQIKKPTVAGGDADGTAAAAKEWSVEDLKARSDLILSISPSELKLIKGCQTSNEVWTKLHEVYQSKGPARKATLLKRLILHRMKIGDDVRDHVSSFFETVDKLSDMDIAINDDLLSIMLLYSLPEEFENFRCAIESRDDLPKPDALRTKILEESDARKTNLEMMILMQ</sequence>
<evidence type="ECO:0008006" key="2">
    <source>
        <dbReference type="Google" id="ProtNLM"/>
    </source>
</evidence>
<evidence type="ECO:0000313" key="1">
    <source>
        <dbReference type="EMBL" id="JAG50893.1"/>
    </source>
</evidence>
<organism evidence="1">
    <name type="scientific">Lygus hesperus</name>
    <name type="common">Western plant bug</name>
    <dbReference type="NCBI Taxonomy" id="30085"/>
    <lineage>
        <taxon>Eukaryota</taxon>
        <taxon>Metazoa</taxon>
        <taxon>Ecdysozoa</taxon>
        <taxon>Arthropoda</taxon>
        <taxon>Hexapoda</taxon>
        <taxon>Insecta</taxon>
        <taxon>Pterygota</taxon>
        <taxon>Neoptera</taxon>
        <taxon>Paraneoptera</taxon>
        <taxon>Hemiptera</taxon>
        <taxon>Heteroptera</taxon>
        <taxon>Panheteroptera</taxon>
        <taxon>Cimicomorpha</taxon>
        <taxon>Miridae</taxon>
        <taxon>Mirini</taxon>
        <taxon>Lygus</taxon>
    </lineage>
</organism>
<dbReference type="EMBL" id="GBRD01014933">
    <property type="protein sequence ID" value="JAG50893.1"/>
    <property type="molecule type" value="Transcribed_RNA"/>
</dbReference>
<dbReference type="AlphaFoldDB" id="A0A0K8SC80"/>
<reference evidence="1" key="1">
    <citation type="submission" date="2014-09" db="EMBL/GenBank/DDBJ databases">
        <authorList>
            <person name="Magalhaes I.L.F."/>
            <person name="Oliveira U."/>
            <person name="Santos F.R."/>
            <person name="Vidigal T.H.D.A."/>
            <person name="Brescovit A.D."/>
            <person name="Santos A.J."/>
        </authorList>
    </citation>
    <scope>NUCLEOTIDE SEQUENCE</scope>
</reference>
<name>A0A0K8SC80_LYGHE</name>
<dbReference type="PANTHER" id="PTHR47481:SF7">
    <property type="entry name" value="CCHC-TYPE DOMAIN-CONTAINING PROTEIN"/>
    <property type="match status" value="1"/>
</dbReference>